<dbReference type="AlphaFoldDB" id="A0AAV3UNU0"/>
<dbReference type="GO" id="GO:0071949">
    <property type="term" value="F:FAD binding"/>
    <property type="evidence" value="ECO:0007669"/>
    <property type="project" value="InterPro"/>
</dbReference>
<accession>A0AAV3UNU0</accession>
<evidence type="ECO:0000313" key="4">
    <source>
        <dbReference type="Proteomes" id="UP001501729"/>
    </source>
</evidence>
<dbReference type="InterPro" id="IPR002938">
    <property type="entry name" value="FAD-bd"/>
</dbReference>
<dbReference type="GO" id="GO:0019622">
    <property type="term" value="P:3-(3-hydroxy)phenylpropionate catabolic process"/>
    <property type="evidence" value="ECO:0007669"/>
    <property type="project" value="TreeGrafter"/>
</dbReference>
<dbReference type="Gene3D" id="3.30.70.2450">
    <property type="match status" value="1"/>
</dbReference>
<dbReference type="Pfam" id="PF01494">
    <property type="entry name" value="FAD_binding_3"/>
    <property type="match status" value="1"/>
</dbReference>
<organism evidence="3 4">
    <name type="scientific">Haladaptatus pallidirubidus</name>
    <dbReference type="NCBI Taxonomy" id="1008152"/>
    <lineage>
        <taxon>Archaea</taxon>
        <taxon>Methanobacteriati</taxon>
        <taxon>Methanobacteriota</taxon>
        <taxon>Stenosarchaea group</taxon>
        <taxon>Halobacteria</taxon>
        <taxon>Halobacteriales</taxon>
        <taxon>Haladaptataceae</taxon>
        <taxon>Haladaptatus</taxon>
    </lineage>
</organism>
<gene>
    <name evidence="3" type="ORF">GCM10025751_46450</name>
</gene>
<dbReference type="InterPro" id="IPR050631">
    <property type="entry name" value="PheA/TfdB_FAD_monoxygenase"/>
</dbReference>
<evidence type="ECO:0000256" key="1">
    <source>
        <dbReference type="ARBA" id="ARBA00023002"/>
    </source>
</evidence>
<keyword evidence="1" id="KW-0560">Oxidoreductase</keyword>
<dbReference type="PANTHER" id="PTHR43476">
    <property type="entry name" value="3-(3-HYDROXY-PHENYL)PROPIONATE/3-HYDROXYCINNAMIC ACID HYDROXYLASE"/>
    <property type="match status" value="1"/>
</dbReference>
<proteinExistence type="predicted"/>
<dbReference type="Proteomes" id="UP001501729">
    <property type="component" value="Unassembled WGS sequence"/>
</dbReference>
<sequence>MTTTVITIYSNDTPMSGDTTGEPVLIAGAGPVGMTTALALHARGVEATILEAESEDRDRSGSRAIYVHGSTLRTLERIHPGLGTDLVDEGLVWPTRRTLFRGKEVFDRTYDSPGGSGDIPHFTSIPQVVTEEYMHDALDEAGIDIHWDAEVDTLETSPTGVHVETADGREWVGEFLVGADGGGSTVRKEIGANFEGDQSENAFIIADVGEVGDDPLPLERVFHYDAPEADGRNVLLVPFTGGWRLDIQCIEGDDPDELSSDERMREFVRDIMGERYEDNLQWVSSYYFLQVMADTFVDEHRRVLLAGEAAHLLAPFGARGMNSGIADADEAASAIAAAINAQTDAVIRDEIELYAARREKAAEFNLNAAGQALEYLQGGNPVTILRKEAAAALADHFETAGEWLDDAPYGPHGTPPIVSTGNY</sequence>
<dbReference type="SUPFAM" id="SSF51905">
    <property type="entry name" value="FAD/NAD(P)-binding domain"/>
    <property type="match status" value="1"/>
</dbReference>
<comment type="caution">
    <text evidence="3">The sequence shown here is derived from an EMBL/GenBank/DDBJ whole genome shotgun (WGS) entry which is preliminary data.</text>
</comment>
<dbReference type="PRINTS" id="PR00420">
    <property type="entry name" value="RNGMNOXGNASE"/>
</dbReference>
<dbReference type="Gene3D" id="3.50.50.60">
    <property type="entry name" value="FAD/NAD(P)-binding domain"/>
    <property type="match status" value="1"/>
</dbReference>
<evidence type="ECO:0000259" key="2">
    <source>
        <dbReference type="Pfam" id="PF01494"/>
    </source>
</evidence>
<dbReference type="EMBL" id="BAABKX010000019">
    <property type="protein sequence ID" value="GAA5060851.1"/>
    <property type="molecule type" value="Genomic_DNA"/>
</dbReference>
<keyword evidence="4" id="KW-1185">Reference proteome</keyword>
<evidence type="ECO:0000313" key="3">
    <source>
        <dbReference type="EMBL" id="GAA5060851.1"/>
    </source>
</evidence>
<reference evidence="3 4" key="1">
    <citation type="journal article" date="2019" name="Int. J. Syst. Evol. Microbiol.">
        <title>The Global Catalogue of Microorganisms (GCM) 10K type strain sequencing project: providing services to taxonomists for standard genome sequencing and annotation.</title>
        <authorList>
            <consortium name="The Broad Institute Genomics Platform"/>
            <consortium name="The Broad Institute Genome Sequencing Center for Infectious Disease"/>
            <person name="Wu L."/>
            <person name="Ma J."/>
        </authorList>
    </citation>
    <scope>NUCLEOTIDE SEQUENCE [LARGE SCALE GENOMIC DNA]</scope>
    <source>
        <strain evidence="3 4">JCM 17504</strain>
    </source>
</reference>
<dbReference type="PANTHER" id="PTHR43476:SF3">
    <property type="entry name" value="FAD-BINDING MONOOXYGENASE"/>
    <property type="match status" value="1"/>
</dbReference>
<name>A0AAV3UNU0_9EURY</name>
<protein>
    <recommendedName>
        <fullName evidence="2">FAD-binding domain-containing protein</fullName>
    </recommendedName>
</protein>
<feature type="domain" description="FAD-binding" evidence="2">
    <location>
        <begin position="23"/>
        <end position="362"/>
    </location>
</feature>
<dbReference type="GO" id="GO:0008688">
    <property type="term" value="F:3-(3-hydroxyphenyl)propionate hydroxylase activity"/>
    <property type="evidence" value="ECO:0007669"/>
    <property type="project" value="TreeGrafter"/>
</dbReference>
<dbReference type="InterPro" id="IPR036188">
    <property type="entry name" value="FAD/NAD-bd_sf"/>
</dbReference>